<dbReference type="Proteomes" id="UP000054783">
    <property type="component" value="Unassembled WGS sequence"/>
</dbReference>
<protein>
    <submittedName>
        <fullName evidence="1">Uncharacterized protein</fullName>
    </submittedName>
</protein>
<comment type="caution">
    <text evidence="1">The sequence shown here is derived from an EMBL/GenBank/DDBJ whole genome shotgun (WGS) entry which is preliminary data.</text>
</comment>
<dbReference type="Gene3D" id="2.30.30.100">
    <property type="match status" value="1"/>
</dbReference>
<dbReference type="STRING" id="990121.A0A0V0ZF73"/>
<evidence type="ECO:0000313" key="2">
    <source>
        <dbReference type="Proteomes" id="UP000054783"/>
    </source>
</evidence>
<proteinExistence type="predicted"/>
<gene>
    <name evidence="1" type="ORF">T12_3591</name>
</gene>
<evidence type="ECO:0000313" key="1">
    <source>
        <dbReference type="EMBL" id="KRY11136.1"/>
    </source>
</evidence>
<sequence>MANIADLRELFLRALQCLDGNYVKFHLYSNVEATGRLAAIHPREFYILVNEFGAKEKNIRNFEKNCLELLLINLLLFSMTEYVQLPSDHIRGVHIHIFIHQRQVLSDDFHLSRLTLCVTWKRCVYINKSGQETFSTNERVIYGFLSFLLSKNHISKSTMKMHFR</sequence>
<keyword evidence="2" id="KW-1185">Reference proteome</keyword>
<reference evidence="1 2" key="1">
    <citation type="submission" date="2015-01" db="EMBL/GenBank/DDBJ databases">
        <title>Evolution of Trichinella species and genotypes.</title>
        <authorList>
            <person name="Korhonen P.K."/>
            <person name="Edoardo P."/>
            <person name="Giuseppe L.R."/>
            <person name="Gasser R.B."/>
        </authorList>
    </citation>
    <scope>NUCLEOTIDE SEQUENCE [LARGE SCALE GENOMIC DNA]</scope>
    <source>
        <strain evidence="1">ISS2496</strain>
    </source>
</reference>
<dbReference type="EMBL" id="JYDQ01000205">
    <property type="protein sequence ID" value="KRY11136.1"/>
    <property type="molecule type" value="Genomic_DNA"/>
</dbReference>
<organism evidence="1 2">
    <name type="scientific">Trichinella patagoniensis</name>
    <dbReference type="NCBI Taxonomy" id="990121"/>
    <lineage>
        <taxon>Eukaryota</taxon>
        <taxon>Metazoa</taxon>
        <taxon>Ecdysozoa</taxon>
        <taxon>Nematoda</taxon>
        <taxon>Enoplea</taxon>
        <taxon>Dorylaimia</taxon>
        <taxon>Trichinellida</taxon>
        <taxon>Trichinellidae</taxon>
        <taxon>Trichinella</taxon>
    </lineage>
</organism>
<accession>A0A0V0ZF73</accession>
<name>A0A0V0ZF73_9BILA</name>
<dbReference type="AlphaFoldDB" id="A0A0V0ZF73"/>
<dbReference type="OrthoDB" id="5916568at2759"/>
<feature type="non-terminal residue" evidence="1">
    <location>
        <position position="164"/>
    </location>
</feature>